<dbReference type="Proteomes" id="UP000218327">
    <property type="component" value="Unassembled WGS sequence"/>
</dbReference>
<proteinExistence type="predicted"/>
<sequence>MVDLTTPTTSLRFPENNNETSVSGYRGFLQQPETGCPDFLAADGAAFAIIRYPKSRRVNNRNYGIYGTATTSPRSHYLSFRSEDFNSGDRGTFRFYLRGSTGGTVDLDSALWTEDSALVVMTRDTDTYVIDWYSLEDGTKFAGSVSGTITTNGTAGWVGDWLIGGTGITTTVTDIAPTGGYWPGEIQALCHVPISVSDATWQSIALGADIVTTLGATNFTFHREIDPITGLFSKNAACVNDTSSACVYIDGANLAPGSDFRRQDTTNYLTFDAFPTGYVHGLQAGDVSKSVTFSGTAGGYTGNVEVRLVYENTGVVHTDWAVVGAISGGTWSGSISINKSSNGWVFAQVRPASTPAAITNCREPFGIGWKFAFFGQSQGGILMTSTARTDLVDDVNVHRVSLGLYRNLFATSTTANMERVGLRTDEDALFGDGVTAIVQQLALYDDDTPICIMSHTENGTGVEALMEDADSNRDWTDADVMIALAGSDVTAIVWNWGTNDLGQGVNYDELLDAVIDGTPAQSFVIDNYFNDGTFDTGFGFVMSPLTRAKSTSTGPFDESQSGSYETVRKAQIDWAILNDHTIGPNVNMQLGTAEGPHQDGDVARGNPLFGQMIAIGMARHVSLDTTTNPSLQGDAYINSAGTIITIPVTLPNGGTLTATATSAITGFEVQDGGSGSFSRSGFTAVISGSNVVLTKSSTSWAAGTVVDYQSGGPMSYGTAGPSETTLLDGVLYETGLTYGDLPIEPQTAMITEVVLAALKNTGNTLEAGPDFVAADLPVNSKIDVTNERTDSASPTALDTTKTFTITVTSYALLTFDFSTEFNSQFISLI</sequence>
<dbReference type="AlphaFoldDB" id="A0A2A5ANM0"/>
<organism evidence="1 2">
    <name type="scientific">SAR86 cluster bacterium</name>
    <dbReference type="NCBI Taxonomy" id="2030880"/>
    <lineage>
        <taxon>Bacteria</taxon>
        <taxon>Pseudomonadati</taxon>
        <taxon>Pseudomonadota</taxon>
        <taxon>Gammaproteobacteria</taxon>
        <taxon>SAR86 cluster</taxon>
    </lineage>
</organism>
<reference evidence="2" key="1">
    <citation type="submission" date="2017-08" db="EMBL/GenBank/DDBJ databases">
        <title>A dynamic microbial community with high functional redundancy inhabits the cold, oxic subseafloor aquifer.</title>
        <authorList>
            <person name="Tully B.J."/>
            <person name="Wheat C.G."/>
            <person name="Glazer B.T."/>
            <person name="Huber J.A."/>
        </authorList>
    </citation>
    <scope>NUCLEOTIDE SEQUENCE [LARGE SCALE GENOMIC DNA]</scope>
</reference>
<dbReference type="EMBL" id="NVVJ01000076">
    <property type="protein sequence ID" value="PCJ20872.1"/>
    <property type="molecule type" value="Genomic_DNA"/>
</dbReference>
<name>A0A2A5ANM0_9GAMM</name>
<protein>
    <submittedName>
        <fullName evidence="1">Uncharacterized protein</fullName>
    </submittedName>
</protein>
<evidence type="ECO:0000313" key="2">
    <source>
        <dbReference type="Proteomes" id="UP000218327"/>
    </source>
</evidence>
<evidence type="ECO:0000313" key="1">
    <source>
        <dbReference type="EMBL" id="PCJ20872.1"/>
    </source>
</evidence>
<comment type="caution">
    <text evidence="1">The sequence shown here is derived from an EMBL/GenBank/DDBJ whole genome shotgun (WGS) entry which is preliminary data.</text>
</comment>
<gene>
    <name evidence="1" type="ORF">COA96_15610</name>
</gene>
<accession>A0A2A5ANM0</accession>